<protein>
    <recommendedName>
        <fullName evidence="3">CBS domain-containing protein</fullName>
    </recommendedName>
</protein>
<proteinExistence type="predicted"/>
<organism evidence="1 2">
    <name type="scientific">Actinoallomurus acaciae</name>
    <dbReference type="NCBI Taxonomy" id="502577"/>
    <lineage>
        <taxon>Bacteria</taxon>
        <taxon>Bacillati</taxon>
        <taxon>Actinomycetota</taxon>
        <taxon>Actinomycetes</taxon>
        <taxon>Streptosporangiales</taxon>
        <taxon>Thermomonosporaceae</taxon>
        <taxon>Actinoallomurus</taxon>
    </lineage>
</organism>
<sequence>HAHKPAARLADPPRPVPRTVPAIAALREAGDDASRVYDDLVVVDEVGRCLGIARVGDLIRSLSELDRRTAS</sequence>
<evidence type="ECO:0000313" key="1">
    <source>
        <dbReference type="EMBL" id="MFB9839047.1"/>
    </source>
</evidence>
<gene>
    <name evidence="1" type="ORF">ACFFNX_43565</name>
</gene>
<evidence type="ECO:0000313" key="2">
    <source>
        <dbReference type="Proteomes" id="UP001589627"/>
    </source>
</evidence>
<comment type="caution">
    <text evidence="1">The sequence shown here is derived from an EMBL/GenBank/DDBJ whole genome shotgun (WGS) entry which is preliminary data.</text>
</comment>
<feature type="non-terminal residue" evidence="1">
    <location>
        <position position="1"/>
    </location>
</feature>
<reference evidence="1 2" key="1">
    <citation type="submission" date="2024-09" db="EMBL/GenBank/DDBJ databases">
        <authorList>
            <person name="Sun Q."/>
            <person name="Mori K."/>
        </authorList>
    </citation>
    <scope>NUCLEOTIDE SEQUENCE [LARGE SCALE GENOMIC DNA]</scope>
    <source>
        <strain evidence="1 2">TBRC 0563</strain>
    </source>
</reference>
<evidence type="ECO:0008006" key="3">
    <source>
        <dbReference type="Google" id="ProtNLM"/>
    </source>
</evidence>
<dbReference type="EMBL" id="JBHLZP010000626">
    <property type="protein sequence ID" value="MFB9839047.1"/>
    <property type="molecule type" value="Genomic_DNA"/>
</dbReference>
<dbReference type="Proteomes" id="UP001589627">
    <property type="component" value="Unassembled WGS sequence"/>
</dbReference>
<accession>A0ABV5YXB6</accession>
<keyword evidence="2" id="KW-1185">Reference proteome</keyword>
<name>A0ABV5YXB6_9ACTN</name>